<gene>
    <name evidence="2" type="ORF">NK118_00295</name>
</gene>
<comment type="caution">
    <text evidence="2">The sequence shown here is derived from an EMBL/GenBank/DDBJ whole genome shotgun (WGS) entry which is preliminary data.</text>
</comment>
<accession>A0ABT1EDB2</accession>
<reference evidence="2 3" key="1">
    <citation type="journal article" date="2022" name="Genome Biol. Evol.">
        <title>Host diet, physiology and behaviors set the stage for Lachnospiraceae cladogenesis.</title>
        <authorList>
            <person name="Vera-Ponce De Leon A."/>
            <person name="Schneider M."/>
            <person name="Jahnes B.C."/>
            <person name="Sadowski V."/>
            <person name="Camuy-Velez L.A."/>
            <person name="Duan J."/>
            <person name="Sabree Z.L."/>
        </authorList>
    </citation>
    <scope>NUCLEOTIDE SEQUENCE [LARGE SCALE GENOMIC DNA]</scope>
    <source>
        <strain evidence="2 3">PAL227</strain>
    </source>
</reference>
<evidence type="ECO:0000256" key="1">
    <source>
        <dbReference type="SAM" id="Phobius"/>
    </source>
</evidence>
<feature type="transmembrane region" description="Helical" evidence="1">
    <location>
        <begin position="75"/>
        <end position="101"/>
    </location>
</feature>
<proteinExistence type="predicted"/>
<organism evidence="2 3">
    <name type="scientific">Ohessyouella blattaphilus</name>
    <dbReference type="NCBI Taxonomy" id="2949333"/>
    <lineage>
        <taxon>Bacteria</taxon>
        <taxon>Bacillati</taxon>
        <taxon>Bacillota</taxon>
        <taxon>Clostridia</taxon>
        <taxon>Lachnospirales</taxon>
        <taxon>Lachnospiraceae</taxon>
        <taxon>Ohessyouella</taxon>
    </lineage>
</organism>
<dbReference type="RefSeq" id="WP_262067598.1">
    <property type="nucleotide sequence ID" value="NZ_JAMXOC010000001.1"/>
</dbReference>
<keyword evidence="1" id="KW-1133">Transmembrane helix</keyword>
<dbReference type="EMBL" id="JAMZFV010000001">
    <property type="protein sequence ID" value="MCP1108690.1"/>
    <property type="molecule type" value="Genomic_DNA"/>
</dbReference>
<name>A0ABT1EDB2_9FIRM</name>
<dbReference type="Proteomes" id="UP001523565">
    <property type="component" value="Unassembled WGS sequence"/>
</dbReference>
<evidence type="ECO:0000313" key="3">
    <source>
        <dbReference type="Proteomes" id="UP001523565"/>
    </source>
</evidence>
<keyword evidence="1" id="KW-0812">Transmembrane</keyword>
<sequence length="139" mass="16293">MIDKRKVQLLTKLSMYEKNEGKEDIKVSDYYRKDYISYNVIAQLLWMTLAYVMIWALVALIILQGSKENLDLTLMIILGLLALGGYLILLLVYGIGSYQFYSKKHARARHRVKQYNNGLIRLLRIYERENKGNGKRTEN</sequence>
<protein>
    <submittedName>
        <fullName evidence="2">Uncharacterized protein</fullName>
    </submittedName>
</protein>
<feature type="transmembrane region" description="Helical" evidence="1">
    <location>
        <begin position="40"/>
        <end position="63"/>
    </location>
</feature>
<keyword evidence="1" id="KW-0472">Membrane</keyword>
<keyword evidence="3" id="KW-1185">Reference proteome</keyword>
<evidence type="ECO:0000313" key="2">
    <source>
        <dbReference type="EMBL" id="MCP1108690.1"/>
    </source>
</evidence>